<feature type="domain" description="STAS" evidence="20">
    <location>
        <begin position="635"/>
        <end position="795"/>
    </location>
</feature>
<dbReference type="InterPro" id="IPR036513">
    <property type="entry name" value="STAS_dom_sf"/>
</dbReference>
<evidence type="ECO:0000256" key="18">
    <source>
        <dbReference type="SAM" id="MobiDB-lite"/>
    </source>
</evidence>
<dbReference type="OMA" id="WNENQDL"/>
<proteinExistence type="inferred from homology"/>
<feature type="transmembrane region" description="Helical" evidence="19">
    <location>
        <begin position="160"/>
        <end position="184"/>
    </location>
</feature>
<comment type="catalytic activity">
    <reaction evidence="14">
        <text>sulfate(out) + 2 chloride(in) = sulfate(in) + 2 chloride(out)</text>
        <dbReference type="Rhea" id="RHEA:75091"/>
        <dbReference type="ChEBI" id="CHEBI:16189"/>
        <dbReference type="ChEBI" id="CHEBI:17996"/>
    </reaction>
</comment>
<keyword evidence="7 19" id="KW-0812">Transmembrane</keyword>
<dbReference type="InterPro" id="IPR011547">
    <property type="entry name" value="SLC26A/SulP_dom"/>
</dbReference>
<evidence type="ECO:0000256" key="15">
    <source>
        <dbReference type="ARBA" id="ARBA00051018"/>
    </source>
</evidence>
<evidence type="ECO:0000256" key="4">
    <source>
        <dbReference type="ARBA" id="ARBA00022448"/>
    </source>
</evidence>
<dbReference type="GO" id="GO:1902358">
    <property type="term" value="P:sulfate transmembrane transport"/>
    <property type="evidence" value="ECO:0007669"/>
    <property type="project" value="UniProtKB-ARBA"/>
</dbReference>
<feature type="region of interest" description="Disordered" evidence="18">
    <location>
        <begin position="1"/>
        <end position="24"/>
    </location>
</feature>
<reference evidence="21 22" key="1">
    <citation type="journal article" date="2018" name="Nat. Ecol. Evol.">
        <title>Shark genomes provide insights into elasmobranch evolution and the origin of vertebrates.</title>
        <authorList>
            <person name="Hara Y"/>
            <person name="Yamaguchi K"/>
            <person name="Onimaru K"/>
            <person name="Kadota M"/>
            <person name="Koyanagi M"/>
            <person name="Keeley SD"/>
            <person name="Tatsumi K"/>
            <person name="Tanaka K"/>
            <person name="Motone F"/>
            <person name="Kageyama Y"/>
            <person name="Nozu R"/>
            <person name="Adachi N"/>
            <person name="Nishimura O"/>
            <person name="Nakagawa R"/>
            <person name="Tanegashima C"/>
            <person name="Kiyatake I"/>
            <person name="Matsumoto R"/>
            <person name="Murakumo K"/>
            <person name="Nishida K"/>
            <person name="Terakita A"/>
            <person name="Kuratani S"/>
            <person name="Sato K"/>
            <person name="Hyodo S Kuraku.S."/>
        </authorList>
    </citation>
    <scope>NUCLEOTIDE SEQUENCE [LARGE SCALE GENOMIC DNA]</scope>
</reference>
<evidence type="ECO:0000256" key="12">
    <source>
        <dbReference type="ARBA" id="ARBA00036469"/>
    </source>
</evidence>
<evidence type="ECO:0000256" key="1">
    <source>
        <dbReference type="ARBA" id="ARBA00004424"/>
    </source>
</evidence>
<evidence type="ECO:0000256" key="11">
    <source>
        <dbReference type="ARBA" id="ARBA00030135"/>
    </source>
</evidence>
<dbReference type="FunFam" id="3.30.750.24:FF:000015">
    <property type="entry name" value="Sulfate transporter"/>
    <property type="match status" value="1"/>
</dbReference>
<dbReference type="OrthoDB" id="288203at2759"/>
<dbReference type="PROSITE" id="PS50801">
    <property type="entry name" value="STAS"/>
    <property type="match status" value="1"/>
</dbReference>
<evidence type="ECO:0000256" key="5">
    <source>
        <dbReference type="ARBA" id="ARBA00022475"/>
    </source>
</evidence>
<comment type="catalytic activity">
    <reaction evidence="15">
        <text>iodide(in) + chloride(out) = iodide(out) + chloride(in)</text>
        <dbReference type="Rhea" id="RHEA:72379"/>
        <dbReference type="ChEBI" id="CHEBI:16382"/>
        <dbReference type="ChEBI" id="CHEBI:17996"/>
    </reaction>
</comment>
<evidence type="ECO:0000256" key="2">
    <source>
        <dbReference type="ARBA" id="ARBA00008692"/>
    </source>
</evidence>
<dbReference type="InterPro" id="IPR001902">
    <property type="entry name" value="SLC26A/SulP_fam"/>
</dbReference>
<keyword evidence="4" id="KW-0813">Transport</keyword>
<dbReference type="SUPFAM" id="SSF52091">
    <property type="entry name" value="SpoIIaa-like"/>
    <property type="match status" value="1"/>
</dbReference>
<dbReference type="EMBL" id="BFAA01007510">
    <property type="protein sequence ID" value="GCB60464.1"/>
    <property type="molecule type" value="Genomic_DNA"/>
</dbReference>
<feature type="transmembrane region" description="Helical" evidence="19">
    <location>
        <begin position="453"/>
        <end position="472"/>
    </location>
</feature>
<comment type="catalytic activity">
    <reaction evidence="13">
        <text>oxalate(in) + sulfate(out) = oxalate(out) + sulfate(in)</text>
        <dbReference type="Rhea" id="RHEA:72275"/>
        <dbReference type="ChEBI" id="CHEBI:16189"/>
        <dbReference type="ChEBI" id="CHEBI:30623"/>
    </reaction>
</comment>
<evidence type="ECO:0000256" key="10">
    <source>
        <dbReference type="ARBA" id="ARBA00023180"/>
    </source>
</evidence>
<evidence type="ECO:0000256" key="14">
    <source>
        <dbReference type="ARBA" id="ARBA00050413"/>
    </source>
</evidence>
<evidence type="ECO:0000256" key="7">
    <source>
        <dbReference type="ARBA" id="ARBA00022692"/>
    </source>
</evidence>
<organism evidence="21 22">
    <name type="scientific">Scyliorhinus torazame</name>
    <name type="common">Cloudy catshark</name>
    <name type="synonym">Catulus torazame</name>
    <dbReference type="NCBI Taxonomy" id="75743"/>
    <lineage>
        <taxon>Eukaryota</taxon>
        <taxon>Metazoa</taxon>
        <taxon>Chordata</taxon>
        <taxon>Craniata</taxon>
        <taxon>Vertebrata</taxon>
        <taxon>Chondrichthyes</taxon>
        <taxon>Elasmobranchii</taxon>
        <taxon>Galeomorphii</taxon>
        <taxon>Galeoidea</taxon>
        <taxon>Carcharhiniformes</taxon>
        <taxon>Scyliorhinidae</taxon>
        <taxon>Scyliorhinus</taxon>
    </lineage>
</organism>
<feature type="transmembrane region" description="Helical" evidence="19">
    <location>
        <begin position="283"/>
        <end position="302"/>
    </location>
</feature>
<evidence type="ECO:0000256" key="16">
    <source>
        <dbReference type="ARBA" id="ARBA00051523"/>
    </source>
</evidence>
<dbReference type="Pfam" id="PF00916">
    <property type="entry name" value="Sulfate_transp"/>
    <property type="match status" value="1"/>
</dbReference>
<feature type="transmembrane region" description="Helical" evidence="19">
    <location>
        <begin position="196"/>
        <end position="224"/>
    </location>
</feature>
<evidence type="ECO:0000313" key="22">
    <source>
        <dbReference type="Proteomes" id="UP000288216"/>
    </source>
</evidence>
<comment type="subcellular location">
    <subcellularLocation>
        <location evidence="1">Apical cell membrane</location>
        <topology evidence="1">Multi-pass membrane protein</topology>
    </subcellularLocation>
</comment>
<keyword evidence="5" id="KW-1003">Cell membrane</keyword>
<evidence type="ECO:0000256" key="17">
    <source>
        <dbReference type="ARBA" id="ARBA00051868"/>
    </source>
</evidence>
<dbReference type="NCBIfam" id="TIGR00815">
    <property type="entry name" value="sulP"/>
    <property type="match status" value="1"/>
</dbReference>
<dbReference type="Pfam" id="PF01740">
    <property type="entry name" value="STAS"/>
    <property type="match status" value="1"/>
</dbReference>
<comment type="catalytic activity">
    <reaction evidence="16">
        <text>nitrate(in) + chloride(out) = nitrate(out) + chloride(in)</text>
        <dbReference type="Rhea" id="RHEA:75339"/>
        <dbReference type="ChEBI" id="CHEBI:17632"/>
        <dbReference type="ChEBI" id="CHEBI:17996"/>
    </reaction>
</comment>
<feature type="transmembrane region" description="Helical" evidence="19">
    <location>
        <begin position="398"/>
        <end position="417"/>
    </location>
</feature>
<name>A0A401NHW9_SCYTO</name>
<evidence type="ECO:0000256" key="6">
    <source>
        <dbReference type="ARBA" id="ARBA00022553"/>
    </source>
</evidence>
<dbReference type="CDD" id="cd07042">
    <property type="entry name" value="STAS_SulP_like_sulfate_transporter"/>
    <property type="match status" value="1"/>
</dbReference>
<keyword evidence="10" id="KW-0325">Glycoprotein</keyword>
<evidence type="ECO:0000256" key="3">
    <source>
        <dbReference type="ARBA" id="ARBA00017873"/>
    </source>
</evidence>
<comment type="caution">
    <text evidence="21">The sequence shown here is derived from an EMBL/GenBank/DDBJ whole genome shotgun (WGS) entry which is preliminary data.</text>
</comment>
<dbReference type="Proteomes" id="UP000288216">
    <property type="component" value="Unassembled WGS sequence"/>
</dbReference>
<dbReference type="Gene3D" id="3.30.750.24">
    <property type="entry name" value="STAS domain"/>
    <property type="match status" value="1"/>
</dbReference>
<evidence type="ECO:0000256" key="13">
    <source>
        <dbReference type="ARBA" id="ARBA00036514"/>
    </source>
</evidence>
<comment type="similarity">
    <text evidence="2">Belongs to the SLC26A/SulP transporter (TC 2.A.53) family.</text>
</comment>
<evidence type="ECO:0000256" key="19">
    <source>
        <dbReference type="SAM" id="Phobius"/>
    </source>
</evidence>
<keyword evidence="8 19" id="KW-1133">Transmembrane helix</keyword>
<feature type="transmembrane region" description="Helical" evidence="19">
    <location>
        <begin position="322"/>
        <end position="340"/>
    </location>
</feature>
<accession>A0A401NHW9</accession>
<evidence type="ECO:0000256" key="8">
    <source>
        <dbReference type="ARBA" id="ARBA00022989"/>
    </source>
</evidence>
<comment type="catalytic activity">
    <reaction evidence="12">
        <text>bromide(in) + chloride(out) = bromide(out) + chloride(in)</text>
        <dbReference type="Rhea" id="RHEA:75335"/>
        <dbReference type="ChEBI" id="CHEBI:15858"/>
        <dbReference type="ChEBI" id="CHEBI:17996"/>
    </reaction>
</comment>
<protein>
    <recommendedName>
        <fullName evidence="3">Sulfate transporter</fullName>
    </recommendedName>
    <alternativeName>
        <fullName evidence="11">Solute carrier family 26 member 2</fullName>
    </alternativeName>
</protein>
<evidence type="ECO:0000259" key="20">
    <source>
        <dbReference type="PROSITE" id="PS50801"/>
    </source>
</evidence>
<keyword evidence="9 19" id="KW-0472">Membrane</keyword>
<dbReference type="InterPro" id="IPR002645">
    <property type="entry name" value="STAS_dom"/>
</dbReference>
<feature type="transmembrane region" description="Helical" evidence="19">
    <location>
        <begin position="522"/>
        <end position="543"/>
    </location>
</feature>
<dbReference type="PANTHER" id="PTHR11814">
    <property type="entry name" value="SULFATE TRANSPORTER"/>
    <property type="match status" value="1"/>
</dbReference>
<keyword evidence="6" id="KW-0597">Phosphoprotein</keyword>
<feature type="transmembrane region" description="Helical" evidence="19">
    <location>
        <begin position="580"/>
        <end position="607"/>
    </location>
</feature>
<evidence type="ECO:0000313" key="21">
    <source>
        <dbReference type="EMBL" id="GCB60464.1"/>
    </source>
</evidence>
<dbReference type="AlphaFoldDB" id="A0A401NHW9"/>
<sequence length="802" mass="89791">MGFKNKEAGGLGRSDGAGSNSIRKETFEGLMRGTRVFEIPGVRDDKNALPSNVFKLLKARARHSVLQSTFFRTLELLIYSAVRQYMRRMENEEQLSKMELHSESHIQIERTVKKKVAVKKVIEKKLQENCSCSLDKFKTLITGFFPVLEWLPKYKLKEWILGDTISGLLVAVVMVPQSIAYALLAGLETSSSLYASFFSCIIYFMMGTSRHISVGIFSLICLLVGQVVDRELLLAGFDVEDESKVMSTAMSSVDNWNISDVNPTMMMNFTLPGSQNFECDRKCYAVSVSAALTFMCGVYQVLMAVFNLGFVSKYLSEPLLDGFATGASITIVTMQVKYLIGIKLPRSHGPGSVVVTWINIFKNIHKTNFCDLITTAICMPLLVVSKELGERYKHKLKFPFPMELTIVVIATIISHFVNLNDMYGSSITGAIPTGFLPPKVPNWHLLPRVAMDAVTLAIISFAFTISLSELFAKKHGYTIQANQETYALGFCNVVQSFFHSYASSATLVKTLVKDSSGCQTQLSSVVSAVLVLMLLLFLAPVFYSLQKCVLASIIIVSLRGALMKFRDLPKQWRMSKIDTLVWWVTMLSVTLVSTELGLFTGVTFSLLCVIIRTQVPRTALLGQIQGSNLYEDQAEYNNLTSIPQIKIFRFEAPLYYANKDFFLSALMRKVDLNPALEVAKQKKEESKQIKKKEEKTFNGNINKEQPVINKKLIPKVYSFHTIILDCSTVQFLDTVGINTLKTVLKDYNEIGIRVLLANCNPSVIDSLSRGGYFGENCKEMDTLLFYSVHAAVQYAKANWPEP</sequence>
<feature type="non-terminal residue" evidence="21">
    <location>
        <position position="802"/>
    </location>
</feature>
<keyword evidence="22" id="KW-1185">Reference proteome</keyword>
<dbReference type="GO" id="GO:0016324">
    <property type="term" value="C:apical plasma membrane"/>
    <property type="evidence" value="ECO:0007669"/>
    <property type="project" value="UniProtKB-SubCell"/>
</dbReference>
<comment type="catalytic activity">
    <reaction evidence="17">
        <text>oxalate(out) + 2 chloride(in) = oxalate(in) + 2 chloride(out)</text>
        <dbReference type="Rhea" id="RHEA:75095"/>
        <dbReference type="ChEBI" id="CHEBI:17996"/>
        <dbReference type="ChEBI" id="CHEBI:30623"/>
    </reaction>
</comment>
<gene>
    <name evidence="21" type="ORF">scyTo_0014176</name>
</gene>
<evidence type="ECO:0000256" key="9">
    <source>
        <dbReference type="ARBA" id="ARBA00023136"/>
    </source>
</evidence>
<dbReference type="STRING" id="75743.A0A401NHW9"/>